<gene>
    <name evidence="6" type="ORF">AP20H10_03810</name>
</gene>
<evidence type="ECO:0000256" key="1">
    <source>
        <dbReference type="ARBA" id="ARBA00001946"/>
    </source>
</evidence>
<dbReference type="InterPro" id="IPR050187">
    <property type="entry name" value="Lipid_Phosphate_FormReg"/>
</dbReference>
<comment type="cofactor">
    <cofactor evidence="1">
        <name>Mg(2+)</name>
        <dbReference type="ChEBI" id="CHEBI:18420"/>
    </cofactor>
</comment>
<dbReference type="PANTHER" id="PTHR12358:SF54">
    <property type="entry name" value="SPHINGOSINE KINASE RELATED PROTEIN"/>
    <property type="match status" value="1"/>
</dbReference>
<dbReference type="PROSITE" id="PS50146">
    <property type="entry name" value="DAGK"/>
    <property type="match status" value="1"/>
</dbReference>
<feature type="domain" description="DAGKc" evidence="5">
    <location>
        <begin position="1"/>
        <end position="110"/>
    </location>
</feature>
<proteinExistence type="inferred from homology"/>
<sequence length="302" mass="34893">MSNYFLVVLNPVANRRKAKNQWPEIKKQLDNLGLNYKLKISRHPLHLVSIVSHHLITNERINNLPNAIIVIGGDGTVHETIQGVRKAQEVDEGIVDIPIAIIPSGSNNNFFNHLKKEFNVKANIEDTMDDPKILMHDVGLFTEHIKKQKGLFLTNLGIGLDANVFSLKNNFRTHKINLKTRFQYYLSIIPTIYNLSTFPVVIKANEKKYELKKVFMVSATNNDATREIDLMVLKRKNIFQLFFVLMKVIFKHHLTVKSAFKIHSSNIRIEIPSLEYGHADGETLGSRFYDLEYYKFRYPFLV</sequence>
<reference evidence="6 7" key="1">
    <citation type="submission" date="2024-03" db="EMBL/GenBank/DDBJ databases">
        <title>Inconsistent identification of Apilactobacillus kunkeei-related strains obtained by well-developed overall genome related indices.</title>
        <authorList>
            <person name="Maeno S."/>
            <person name="Endo A."/>
        </authorList>
    </citation>
    <scope>NUCLEOTIDE SEQUENCE [LARGE SCALE GENOMIC DNA]</scope>
    <source>
        <strain evidence="6 7">20H-10</strain>
    </source>
</reference>
<keyword evidence="4" id="KW-0067">ATP-binding</keyword>
<protein>
    <submittedName>
        <fullName evidence="6">Diacylglycerol kinase family lipid kinase</fullName>
    </submittedName>
</protein>
<evidence type="ECO:0000256" key="2">
    <source>
        <dbReference type="ARBA" id="ARBA00005983"/>
    </source>
</evidence>
<keyword evidence="6" id="KW-0418">Kinase</keyword>
<dbReference type="InterPro" id="IPR001206">
    <property type="entry name" value="Diacylglycerol_kinase_cat_dom"/>
</dbReference>
<accession>A0ABP9ZGV1</accession>
<dbReference type="RefSeq" id="WP_053950234.1">
    <property type="nucleotide sequence ID" value="NZ_BAABVV010000024.1"/>
</dbReference>
<dbReference type="InterPro" id="IPR016064">
    <property type="entry name" value="NAD/diacylglycerol_kinase_sf"/>
</dbReference>
<keyword evidence="7" id="KW-1185">Reference proteome</keyword>
<dbReference type="Proteomes" id="UP001438112">
    <property type="component" value="Unassembled WGS sequence"/>
</dbReference>
<evidence type="ECO:0000256" key="4">
    <source>
        <dbReference type="ARBA" id="ARBA00022840"/>
    </source>
</evidence>
<keyword evidence="6" id="KW-0808">Transferase</keyword>
<dbReference type="SUPFAM" id="SSF111331">
    <property type="entry name" value="NAD kinase/diacylglycerol kinase-like"/>
    <property type="match status" value="1"/>
</dbReference>
<comment type="similarity">
    <text evidence="2">Belongs to the diacylglycerol/lipid kinase family.</text>
</comment>
<dbReference type="GO" id="GO:0016301">
    <property type="term" value="F:kinase activity"/>
    <property type="evidence" value="ECO:0007669"/>
    <property type="project" value="UniProtKB-KW"/>
</dbReference>
<dbReference type="EMBL" id="BAABVV010000024">
    <property type="protein sequence ID" value="GAA6114018.1"/>
    <property type="molecule type" value="Genomic_DNA"/>
</dbReference>
<evidence type="ECO:0000313" key="6">
    <source>
        <dbReference type="EMBL" id="GAA6114018.1"/>
    </source>
</evidence>
<evidence type="ECO:0000256" key="3">
    <source>
        <dbReference type="ARBA" id="ARBA00022741"/>
    </source>
</evidence>
<dbReference type="Pfam" id="PF00781">
    <property type="entry name" value="DAGK_cat"/>
    <property type="match status" value="1"/>
</dbReference>
<name>A0ABP9ZGV1_9LACO</name>
<keyword evidence="3" id="KW-0547">Nucleotide-binding</keyword>
<dbReference type="PANTHER" id="PTHR12358">
    <property type="entry name" value="SPHINGOSINE KINASE"/>
    <property type="match status" value="1"/>
</dbReference>
<dbReference type="Gene3D" id="3.40.50.10330">
    <property type="entry name" value="Probable inorganic polyphosphate/atp-NAD kinase, domain 1"/>
    <property type="match status" value="1"/>
</dbReference>
<dbReference type="InterPro" id="IPR017438">
    <property type="entry name" value="ATP-NAD_kinase_N"/>
</dbReference>
<evidence type="ECO:0000259" key="5">
    <source>
        <dbReference type="PROSITE" id="PS50146"/>
    </source>
</evidence>
<comment type="caution">
    <text evidence="6">The sequence shown here is derived from an EMBL/GenBank/DDBJ whole genome shotgun (WGS) entry which is preliminary data.</text>
</comment>
<dbReference type="Gene3D" id="2.60.200.40">
    <property type="match status" value="1"/>
</dbReference>
<organism evidence="6 7">
    <name type="scientific">Apilactobacillus apinorum</name>
    <dbReference type="NCBI Taxonomy" id="1218495"/>
    <lineage>
        <taxon>Bacteria</taxon>
        <taxon>Bacillati</taxon>
        <taxon>Bacillota</taxon>
        <taxon>Bacilli</taxon>
        <taxon>Lactobacillales</taxon>
        <taxon>Lactobacillaceae</taxon>
        <taxon>Apilactobacillus</taxon>
    </lineage>
</organism>
<evidence type="ECO:0000313" key="7">
    <source>
        <dbReference type="Proteomes" id="UP001438112"/>
    </source>
</evidence>